<dbReference type="Gene3D" id="3.40.50.300">
    <property type="entry name" value="P-loop containing nucleotide triphosphate hydrolases"/>
    <property type="match status" value="2"/>
</dbReference>
<dbReference type="Proteomes" id="UP000219636">
    <property type="component" value="Unassembled WGS sequence"/>
</dbReference>
<evidence type="ECO:0000313" key="7">
    <source>
        <dbReference type="EMBL" id="SOC22064.1"/>
    </source>
</evidence>
<evidence type="ECO:0000256" key="3">
    <source>
        <dbReference type="ARBA" id="ARBA00022692"/>
    </source>
</evidence>
<comment type="subcellular location">
    <subcellularLocation>
        <location evidence="1">Cell membrane</location>
        <topology evidence="1">Multi-pass membrane protein</topology>
    </subcellularLocation>
</comment>
<dbReference type="GO" id="GO:0005886">
    <property type="term" value="C:plasma membrane"/>
    <property type="evidence" value="ECO:0007669"/>
    <property type="project" value="UniProtKB-SubCell"/>
</dbReference>
<dbReference type="PANTHER" id="PTHR37937:SF1">
    <property type="entry name" value="CONJUGATIVE TRANSFER: DNA TRANSPORT"/>
    <property type="match status" value="1"/>
</dbReference>
<keyword evidence="8" id="KW-1185">Reference proteome</keyword>
<dbReference type="AlphaFoldDB" id="A0A285TIQ4"/>
<feature type="domain" description="TraD/TraG TraM recognition site" evidence="6">
    <location>
        <begin position="274"/>
        <end position="367"/>
    </location>
</feature>
<evidence type="ECO:0000313" key="8">
    <source>
        <dbReference type="Proteomes" id="UP000219636"/>
    </source>
</evidence>
<keyword evidence="2" id="KW-1003">Cell membrane</keyword>
<dbReference type="Pfam" id="PF12696">
    <property type="entry name" value="TraG-D_C"/>
    <property type="match status" value="1"/>
</dbReference>
<dbReference type="SUPFAM" id="SSF52540">
    <property type="entry name" value="P-loop containing nucleoside triphosphate hydrolases"/>
    <property type="match status" value="1"/>
</dbReference>
<name>A0A285TIQ4_9BACL</name>
<keyword evidence="5" id="KW-0472">Membrane</keyword>
<organism evidence="7 8">
    <name type="scientific">Ureibacillus xyleni</name>
    <dbReference type="NCBI Taxonomy" id="614648"/>
    <lineage>
        <taxon>Bacteria</taxon>
        <taxon>Bacillati</taxon>
        <taxon>Bacillota</taxon>
        <taxon>Bacilli</taxon>
        <taxon>Bacillales</taxon>
        <taxon>Caryophanaceae</taxon>
        <taxon>Ureibacillus</taxon>
    </lineage>
</organism>
<accession>A0A285TIQ4</accession>
<gene>
    <name evidence="7" type="ORF">SAMN05880501_113122</name>
</gene>
<dbReference type="InterPro" id="IPR051539">
    <property type="entry name" value="T4SS-coupling_protein"/>
</dbReference>
<protein>
    <submittedName>
        <fullName evidence="7">TraM-binding TraD/TraG-like protein</fullName>
    </submittedName>
</protein>
<proteinExistence type="predicted"/>
<sequence length="582" mass="65757">MAQTNNPIIIGGNDPFTHFLITGPTRCGKTSTILLPMIFQLLEQKKRGKNLGLSLVEPKGDLIWEVEEFCKEMEIPYVLLDPSNPNTDFFNVMEGDIDVVIEATVAVLQSLFGKQEAFFQTLAELSTRNVTKLLKLLKGDDLTLLDLLATLRDEKLLRQYVEDLRDKIGASDLLSFFDNEMFGSLSDQYRKLIIGLRAQLENMTGNEKLRHIISNKSSINLDEHLDKGGVLLVNTDLGRLKKAGDAFGMFVTMHIQSAALRRPGTEKTRTPHFMIVDEYARYINPDVELFLSVAASSRVAGIFAIQSLGQLEIESGRIGAKAMKQAILTNCRNKIAFCGLSSADANEFAEEFGKDVVIMRQSTYKNKILLPKFFPESYRDTETEEYRYRPTYLQDQMKRFHFICKILNDGTPQKPIEGVGAFVPRNWREMRSWEHLSGKPAEKGSRGFLERCFKHAGIQLQTSTKAPKISAIFAVNPDEEGSKEFVEENAILLGKLQSKQVEPEDELLKAPSNDEQEIVKTDREEQVIQQPVEQSMEREKVVTVPVQSTQETPLQVDDAPVQKPTHFVVSEDEAYENGDTFF</sequence>
<keyword evidence="4" id="KW-1133">Transmembrane helix</keyword>
<dbReference type="InterPro" id="IPR032689">
    <property type="entry name" value="TraG-D_C"/>
</dbReference>
<dbReference type="EMBL" id="OBMQ01000013">
    <property type="protein sequence ID" value="SOC22064.1"/>
    <property type="molecule type" value="Genomic_DNA"/>
</dbReference>
<dbReference type="OrthoDB" id="1957948at2"/>
<dbReference type="PANTHER" id="PTHR37937">
    <property type="entry name" value="CONJUGATIVE TRANSFER: DNA TRANSPORT"/>
    <property type="match status" value="1"/>
</dbReference>
<evidence type="ECO:0000259" key="6">
    <source>
        <dbReference type="Pfam" id="PF12696"/>
    </source>
</evidence>
<evidence type="ECO:0000256" key="2">
    <source>
        <dbReference type="ARBA" id="ARBA00022475"/>
    </source>
</evidence>
<reference evidence="8" key="1">
    <citation type="submission" date="2017-08" db="EMBL/GenBank/DDBJ databases">
        <authorList>
            <person name="Varghese N."/>
            <person name="Submissions S."/>
        </authorList>
    </citation>
    <scope>NUCLEOTIDE SEQUENCE [LARGE SCALE GENOMIC DNA]</scope>
    <source>
        <strain evidence="8">JC22</strain>
    </source>
</reference>
<dbReference type="InterPro" id="IPR027417">
    <property type="entry name" value="P-loop_NTPase"/>
</dbReference>
<dbReference type="RefSeq" id="WP_097074737.1">
    <property type="nucleotide sequence ID" value="NZ_OBMQ01000013.1"/>
</dbReference>
<evidence type="ECO:0000256" key="5">
    <source>
        <dbReference type="ARBA" id="ARBA00023136"/>
    </source>
</evidence>
<evidence type="ECO:0000256" key="4">
    <source>
        <dbReference type="ARBA" id="ARBA00022989"/>
    </source>
</evidence>
<dbReference type="CDD" id="cd01127">
    <property type="entry name" value="TrwB_TraG_TraD_VirD4"/>
    <property type="match status" value="1"/>
</dbReference>
<keyword evidence="3" id="KW-0812">Transmembrane</keyword>
<evidence type="ECO:0000256" key="1">
    <source>
        <dbReference type="ARBA" id="ARBA00004651"/>
    </source>
</evidence>